<proteinExistence type="predicted"/>
<dbReference type="AlphaFoldDB" id="A0AAW0BRE0"/>
<dbReference type="Proteomes" id="UP001383192">
    <property type="component" value="Unassembled WGS sequence"/>
</dbReference>
<evidence type="ECO:0000313" key="2">
    <source>
        <dbReference type="EMBL" id="KAK7029453.1"/>
    </source>
</evidence>
<keyword evidence="1" id="KW-1133">Transmembrane helix</keyword>
<comment type="caution">
    <text evidence="2">The sequence shown here is derived from an EMBL/GenBank/DDBJ whole genome shotgun (WGS) entry which is preliminary data.</text>
</comment>
<name>A0AAW0BRE0_9AGAR</name>
<feature type="transmembrane region" description="Helical" evidence="1">
    <location>
        <begin position="62"/>
        <end position="84"/>
    </location>
</feature>
<reference evidence="2 3" key="1">
    <citation type="submission" date="2024-01" db="EMBL/GenBank/DDBJ databases">
        <title>A draft genome for a cacao thread blight-causing isolate of Paramarasmius palmivorus.</title>
        <authorList>
            <person name="Baruah I.K."/>
            <person name="Bukari Y."/>
            <person name="Amoako-Attah I."/>
            <person name="Meinhardt L.W."/>
            <person name="Bailey B.A."/>
            <person name="Cohen S.P."/>
        </authorList>
    </citation>
    <scope>NUCLEOTIDE SEQUENCE [LARGE SCALE GENOMIC DNA]</scope>
    <source>
        <strain evidence="2 3">GH-12</strain>
    </source>
</reference>
<dbReference type="EMBL" id="JAYKXP010000083">
    <property type="protein sequence ID" value="KAK7029453.1"/>
    <property type="molecule type" value="Genomic_DNA"/>
</dbReference>
<feature type="transmembrane region" description="Helical" evidence="1">
    <location>
        <begin position="150"/>
        <end position="176"/>
    </location>
</feature>
<keyword evidence="3" id="KW-1185">Reference proteome</keyword>
<feature type="transmembrane region" description="Helical" evidence="1">
    <location>
        <begin position="104"/>
        <end position="130"/>
    </location>
</feature>
<keyword evidence="1" id="KW-0472">Membrane</keyword>
<accession>A0AAW0BRE0</accession>
<sequence>MGYSCLSSLITDAILTWRCFIIWRRRWSIVVVPLILNVIAYVWAMVNVFIFELSPRLALGNAVVPGILALGNMLLSFLIALRIFSIGRQVARSTGIFRKIYKIIIASTLESGIFYSAYLVSGTIIEGHTYRRYHSMSLYELGEKGVVAQYWWNVMPSISGITSIIIVVRVALGIALNAENEVMSIRVAETTRNDVSPPGTVLIIARDQEAVESDQPGGSF</sequence>
<organism evidence="2 3">
    <name type="scientific">Paramarasmius palmivorus</name>
    <dbReference type="NCBI Taxonomy" id="297713"/>
    <lineage>
        <taxon>Eukaryota</taxon>
        <taxon>Fungi</taxon>
        <taxon>Dikarya</taxon>
        <taxon>Basidiomycota</taxon>
        <taxon>Agaricomycotina</taxon>
        <taxon>Agaricomycetes</taxon>
        <taxon>Agaricomycetidae</taxon>
        <taxon>Agaricales</taxon>
        <taxon>Marasmiineae</taxon>
        <taxon>Marasmiaceae</taxon>
        <taxon>Paramarasmius</taxon>
    </lineage>
</organism>
<keyword evidence="1" id="KW-0812">Transmembrane</keyword>
<evidence type="ECO:0000256" key="1">
    <source>
        <dbReference type="SAM" id="Phobius"/>
    </source>
</evidence>
<gene>
    <name evidence="2" type="ORF">VNI00_014598</name>
</gene>
<feature type="transmembrane region" description="Helical" evidence="1">
    <location>
        <begin position="27"/>
        <end position="50"/>
    </location>
</feature>
<evidence type="ECO:0000313" key="3">
    <source>
        <dbReference type="Proteomes" id="UP001383192"/>
    </source>
</evidence>
<protein>
    <submittedName>
        <fullName evidence="2">Uncharacterized protein</fullName>
    </submittedName>
</protein>